<accession>A0A9Q1IDW5</accession>
<sequence>MRHNYIKPPSAAELRAITQAFRDKWHFPQVAGAIVGTHIRIQAPNDTAADYFNRKRLMKPFPEGRGITPEQAQFSHRLSQAQMTGERAFGRLKVSKENTWTIIFFLKDHSQVYGLLALKLLVHRWS</sequence>
<organism evidence="1 2">
    <name type="scientific">Synaphobranchus kaupii</name>
    <name type="common">Kaup's arrowtooth eel</name>
    <dbReference type="NCBI Taxonomy" id="118154"/>
    <lineage>
        <taxon>Eukaryota</taxon>
        <taxon>Metazoa</taxon>
        <taxon>Chordata</taxon>
        <taxon>Craniata</taxon>
        <taxon>Vertebrata</taxon>
        <taxon>Euteleostomi</taxon>
        <taxon>Actinopterygii</taxon>
        <taxon>Neopterygii</taxon>
        <taxon>Teleostei</taxon>
        <taxon>Anguilliformes</taxon>
        <taxon>Synaphobranchidae</taxon>
        <taxon>Synaphobranchus</taxon>
    </lineage>
</organism>
<keyword evidence="2" id="KW-1185">Reference proteome</keyword>
<evidence type="ECO:0000313" key="1">
    <source>
        <dbReference type="EMBL" id="KAJ8336059.1"/>
    </source>
</evidence>
<gene>
    <name evidence="1" type="ORF">SKAU_G00394020</name>
</gene>
<proteinExistence type="predicted"/>
<reference evidence="1" key="1">
    <citation type="journal article" date="2023" name="Science">
        <title>Genome structures resolve the early diversification of teleost fishes.</title>
        <authorList>
            <person name="Parey E."/>
            <person name="Louis A."/>
            <person name="Montfort J."/>
            <person name="Bouchez O."/>
            <person name="Roques C."/>
            <person name="Iampietro C."/>
            <person name="Lluch J."/>
            <person name="Castinel A."/>
            <person name="Donnadieu C."/>
            <person name="Desvignes T."/>
            <person name="Floi Bucao C."/>
            <person name="Jouanno E."/>
            <person name="Wen M."/>
            <person name="Mejri S."/>
            <person name="Dirks R."/>
            <person name="Jansen H."/>
            <person name="Henkel C."/>
            <person name="Chen W.J."/>
            <person name="Zahm M."/>
            <person name="Cabau C."/>
            <person name="Klopp C."/>
            <person name="Thompson A.W."/>
            <person name="Robinson-Rechavi M."/>
            <person name="Braasch I."/>
            <person name="Lecointre G."/>
            <person name="Bobe J."/>
            <person name="Postlethwait J.H."/>
            <person name="Berthelot C."/>
            <person name="Roest Crollius H."/>
            <person name="Guiguen Y."/>
        </authorList>
    </citation>
    <scope>NUCLEOTIDE SEQUENCE</scope>
    <source>
        <strain evidence="1">WJC10195</strain>
    </source>
</reference>
<dbReference type="EMBL" id="JAINUF010000020">
    <property type="protein sequence ID" value="KAJ8336059.1"/>
    <property type="molecule type" value="Genomic_DNA"/>
</dbReference>
<dbReference type="OrthoDB" id="6124071at2759"/>
<protein>
    <submittedName>
        <fullName evidence="1">Uncharacterized protein</fullName>
    </submittedName>
</protein>
<name>A0A9Q1IDW5_SYNKA</name>
<dbReference type="Proteomes" id="UP001152622">
    <property type="component" value="Chromosome 20"/>
</dbReference>
<evidence type="ECO:0000313" key="2">
    <source>
        <dbReference type="Proteomes" id="UP001152622"/>
    </source>
</evidence>
<comment type="caution">
    <text evidence="1">The sequence shown here is derived from an EMBL/GenBank/DDBJ whole genome shotgun (WGS) entry which is preliminary data.</text>
</comment>
<dbReference type="AlphaFoldDB" id="A0A9Q1IDW5"/>